<comment type="caution">
    <text evidence="5">The sequence shown here is derived from an EMBL/GenBank/DDBJ whole genome shotgun (WGS) entry which is preliminary data.</text>
</comment>
<dbReference type="InterPro" id="IPR018060">
    <property type="entry name" value="HTH_AraC"/>
</dbReference>
<dbReference type="InterPro" id="IPR050204">
    <property type="entry name" value="AraC_XylS_family_regulators"/>
</dbReference>
<dbReference type="EMBL" id="JBHUFL010000002">
    <property type="protein sequence ID" value="MFD1834880.1"/>
    <property type="molecule type" value="Genomic_DNA"/>
</dbReference>
<dbReference type="RefSeq" id="WP_343904109.1">
    <property type="nucleotide sequence ID" value="NZ_BAAAIS010000002.1"/>
</dbReference>
<evidence type="ECO:0000259" key="4">
    <source>
        <dbReference type="PROSITE" id="PS01124"/>
    </source>
</evidence>
<dbReference type="SUPFAM" id="SSF46689">
    <property type="entry name" value="Homeodomain-like"/>
    <property type="match status" value="1"/>
</dbReference>
<dbReference type="SMART" id="SM00342">
    <property type="entry name" value="HTH_ARAC"/>
    <property type="match status" value="1"/>
</dbReference>
<dbReference type="InterPro" id="IPR009057">
    <property type="entry name" value="Homeodomain-like_sf"/>
</dbReference>
<keyword evidence="1" id="KW-0805">Transcription regulation</keyword>
<evidence type="ECO:0000256" key="2">
    <source>
        <dbReference type="ARBA" id="ARBA00023125"/>
    </source>
</evidence>
<dbReference type="PANTHER" id="PTHR46796">
    <property type="entry name" value="HTH-TYPE TRANSCRIPTIONAL ACTIVATOR RHAS-RELATED"/>
    <property type="match status" value="1"/>
</dbReference>
<reference evidence="6" key="1">
    <citation type="journal article" date="2019" name="Int. J. Syst. Evol. Microbiol.">
        <title>The Global Catalogue of Microorganisms (GCM) 10K type strain sequencing project: providing services to taxonomists for standard genome sequencing and annotation.</title>
        <authorList>
            <consortium name="The Broad Institute Genomics Platform"/>
            <consortium name="The Broad Institute Genome Sequencing Center for Infectious Disease"/>
            <person name="Wu L."/>
            <person name="Ma J."/>
        </authorList>
    </citation>
    <scope>NUCLEOTIDE SEQUENCE [LARGE SCALE GENOMIC DNA]</scope>
    <source>
        <strain evidence="6">JCM 11650</strain>
    </source>
</reference>
<evidence type="ECO:0000313" key="5">
    <source>
        <dbReference type="EMBL" id="MFD1834880.1"/>
    </source>
</evidence>
<gene>
    <name evidence="5" type="ORF">ACFSDA_07290</name>
</gene>
<evidence type="ECO:0000256" key="1">
    <source>
        <dbReference type="ARBA" id="ARBA00023015"/>
    </source>
</evidence>
<protein>
    <submittedName>
        <fullName evidence="5">Helix-turn-helix transcriptional regulator</fullName>
    </submittedName>
</protein>
<keyword evidence="6" id="KW-1185">Reference proteome</keyword>
<dbReference type="Pfam" id="PF12833">
    <property type="entry name" value="HTH_18"/>
    <property type="match status" value="1"/>
</dbReference>
<evidence type="ECO:0000256" key="3">
    <source>
        <dbReference type="ARBA" id="ARBA00023163"/>
    </source>
</evidence>
<feature type="domain" description="HTH araC/xylS-type" evidence="4">
    <location>
        <begin position="125"/>
        <end position="217"/>
    </location>
</feature>
<proteinExistence type="predicted"/>
<organism evidence="5 6">
    <name type="scientific">Brachybacterium rhamnosum</name>
    <dbReference type="NCBI Taxonomy" id="173361"/>
    <lineage>
        <taxon>Bacteria</taxon>
        <taxon>Bacillati</taxon>
        <taxon>Actinomycetota</taxon>
        <taxon>Actinomycetes</taxon>
        <taxon>Micrococcales</taxon>
        <taxon>Dermabacteraceae</taxon>
        <taxon>Brachybacterium</taxon>
    </lineage>
</organism>
<keyword evidence="2" id="KW-0238">DNA-binding</keyword>
<dbReference type="PROSITE" id="PS01124">
    <property type="entry name" value="HTH_ARAC_FAMILY_2"/>
    <property type="match status" value="1"/>
</dbReference>
<dbReference type="Proteomes" id="UP001597280">
    <property type="component" value="Unassembled WGS sequence"/>
</dbReference>
<name>A0ABW4PYL9_9MICO</name>
<sequence>MCLAYAGSGTFTVEGEVHEIVSHPEAGLGIAFWGFALDTTALPEGPGWWDGLLRRERPLVSPRLGSLPAIVSALAAEAASPRSGVDAQVRALGSALVIETGRAFASPAELTVTVDPGARATSAVAAMRGYLADNLARPIRVEDVAAVAHLSDRHAARLFGQETGTPMIAELRRLRLEHAARLLESERPVAQVARECSYPESRPFITAFRALGGTLHL</sequence>
<keyword evidence="3" id="KW-0804">Transcription</keyword>
<accession>A0ABW4PYL9</accession>
<dbReference type="Gene3D" id="1.10.10.60">
    <property type="entry name" value="Homeodomain-like"/>
    <property type="match status" value="1"/>
</dbReference>
<evidence type="ECO:0000313" key="6">
    <source>
        <dbReference type="Proteomes" id="UP001597280"/>
    </source>
</evidence>